<dbReference type="InterPro" id="IPR027684">
    <property type="entry name" value="TBCC"/>
</dbReference>
<dbReference type="OrthoDB" id="194775at2759"/>
<gene>
    <name evidence="8" type="ORF">PHLGIDRAFT_125915</name>
</gene>
<evidence type="ECO:0000256" key="4">
    <source>
        <dbReference type="ARBA" id="ARBA00022990"/>
    </source>
</evidence>
<keyword evidence="3" id="KW-0963">Cytoplasm</keyword>
<feature type="region of interest" description="Disordered" evidence="6">
    <location>
        <begin position="334"/>
        <end position="390"/>
    </location>
</feature>
<dbReference type="PANTHER" id="PTHR15139">
    <property type="entry name" value="TUBULIN FOLDING COFACTOR C"/>
    <property type="match status" value="1"/>
</dbReference>
<evidence type="ECO:0000313" key="9">
    <source>
        <dbReference type="Proteomes" id="UP000053257"/>
    </source>
</evidence>
<dbReference type="InterPro" id="IPR038397">
    <property type="entry name" value="TBCC_N_sf"/>
</dbReference>
<reference evidence="8 9" key="1">
    <citation type="journal article" date="2014" name="PLoS Genet.">
        <title>Analysis of the Phlebiopsis gigantea genome, transcriptome and secretome provides insight into its pioneer colonization strategies of wood.</title>
        <authorList>
            <person name="Hori C."/>
            <person name="Ishida T."/>
            <person name="Igarashi K."/>
            <person name="Samejima M."/>
            <person name="Suzuki H."/>
            <person name="Master E."/>
            <person name="Ferreira P."/>
            <person name="Ruiz-Duenas F.J."/>
            <person name="Held B."/>
            <person name="Canessa P."/>
            <person name="Larrondo L.F."/>
            <person name="Schmoll M."/>
            <person name="Druzhinina I.S."/>
            <person name="Kubicek C.P."/>
            <person name="Gaskell J.A."/>
            <person name="Kersten P."/>
            <person name="St John F."/>
            <person name="Glasner J."/>
            <person name="Sabat G."/>
            <person name="Splinter BonDurant S."/>
            <person name="Syed K."/>
            <person name="Yadav J."/>
            <person name="Mgbeahuruike A.C."/>
            <person name="Kovalchuk A."/>
            <person name="Asiegbu F.O."/>
            <person name="Lackner G."/>
            <person name="Hoffmeister D."/>
            <person name="Rencoret J."/>
            <person name="Gutierrez A."/>
            <person name="Sun H."/>
            <person name="Lindquist E."/>
            <person name="Barry K."/>
            <person name="Riley R."/>
            <person name="Grigoriev I.V."/>
            <person name="Henrissat B."/>
            <person name="Kues U."/>
            <person name="Berka R.M."/>
            <person name="Martinez A.T."/>
            <person name="Covert S.F."/>
            <person name="Blanchette R.A."/>
            <person name="Cullen D."/>
        </authorList>
    </citation>
    <scope>NUCLEOTIDE SEQUENCE [LARGE SCALE GENOMIC DNA]</scope>
    <source>
        <strain evidence="8 9">11061_1 CR5-6</strain>
    </source>
</reference>
<evidence type="ECO:0000256" key="5">
    <source>
        <dbReference type="ARBA" id="ARBA00026055"/>
    </source>
</evidence>
<comment type="subcellular location">
    <subcellularLocation>
        <location evidence="1">Cytoplasm</location>
    </subcellularLocation>
</comment>
<feature type="compositionally biased region" description="Low complexity" evidence="6">
    <location>
        <begin position="103"/>
        <end position="126"/>
    </location>
</feature>
<evidence type="ECO:0000256" key="1">
    <source>
        <dbReference type="ARBA" id="ARBA00004496"/>
    </source>
</evidence>
<feature type="domain" description="C-CAP/cofactor C-like" evidence="7">
    <location>
        <begin position="110"/>
        <end position="282"/>
    </location>
</feature>
<dbReference type="Pfam" id="PF16752">
    <property type="entry name" value="TBCC_N"/>
    <property type="match status" value="1"/>
</dbReference>
<keyword evidence="9" id="KW-1185">Reference proteome</keyword>
<evidence type="ECO:0000259" key="7">
    <source>
        <dbReference type="PROSITE" id="PS51329"/>
    </source>
</evidence>
<feature type="compositionally biased region" description="Polar residues" evidence="6">
    <location>
        <begin position="353"/>
        <end position="368"/>
    </location>
</feature>
<evidence type="ECO:0000256" key="6">
    <source>
        <dbReference type="SAM" id="MobiDB-lite"/>
    </source>
</evidence>
<dbReference type="InterPro" id="IPR017901">
    <property type="entry name" value="C-CAP_CF_C-like"/>
</dbReference>
<dbReference type="Gene3D" id="2.160.20.70">
    <property type="match status" value="1"/>
</dbReference>
<evidence type="ECO:0000256" key="3">
    <source>
        <dbReference type="ARBA" id="ARBA00022490"/>
    </source>
</evidence>
<evidence type="ECO:0000313" key="8">
    <source>
        <dbReference type="EMBL" id="KIP09930.1"/>
    </source>
</evidence>
<dbReference type="HOGENOM" id="CLU_032612_0_0_1"/>
<dbReference type="AlphaFoldDB" id="A0A0C3SDT7"/>
<dbReference type="Gene3D" id="1.20.58.1250">
    <property type="entry name" value="Tubulin Binding Cofactor C, N-terminal domain"/>
    <property type="match status" value="1"/>
</dbReference>
<keyword evidence="4" id="KW-0007">Acetylation</keyword>
<dbReference type="InterPro" id="IPR012945">
    <property type="entry name" value="Tubulin-bd_cofactor_C_dom"/>
</dbReference>
<dbReference type="EMBL" id="KN840460">
    <property type="protein sequence ID" value="KIP09930.1"/>
    <property type="molecule type" value="Genomic_DNA"/>
</dbReference>
<dbReference type="GO" id="GO:0005737">
    <property type="term" value="C:cytoplasm"/>
    <property type="evidence" value="ECO:0007669"/>
    <property type="project" value="UniProtKB-SubCell"/>
</dbReference>
<proteinExistence type="inferred from homology"/>
<dbReference type="GO" id="GO:0015631">
    <property type="term" value="F:tubulin binding"/>
    <property type="evidence" value="ECO:0007669"/>
    <property type="project" value="InterPro"/>
</dbReference>
<evidence type="ECO:0000256" key="2">
    <source>
        <dbReference type="ARBA" id="ARBA00008848"/>
    </source>
</evidence>
<dbReference type="Proteomes" id="UP000053257">
    <property type="component" value="Unassembled WGS sequence"/>
</dbReference>
<dbReference type="PANTHER" id="PTHR15139:SF0">
    <property type="entry name" value="TUBULIN-SPECIFIC CHAPERONE C"/>
    <property type="match status" value="1"/>
</dbReference>
<dbReference type="PROSITE" id="PS51329">
    <property type="entry name" value="C_CAP_COFACTOR_C"/>
    <property type="match status" value="1"/>
</dbReference>
<protein>
    <recommendedName>
        <fullName evidence="7">C-CAP/cofactor C-like domain-containing protein</fullName>
    </recommendedName>
</protein>
<comment type="similarity">
    <text evidence="2">Belongs to the TBCC family.</text>
</comment>
<name>A0A0C3SDT7_PHLG1</name>
<organism evidence="8 9">
    <name type="scientific">Phlebiopsis gigantea (strain 11061_1 CR5-6)</name>
    <name type="common">White-rot fungus</name>
    <name type="synonym">Peniophora gigantea</name>
    <dbReference type="NCBI Taxonomy" id="745531"/>
    <lineage>
        <taxon>Eukaryota</taxon>
        <taxon>Fungi</taxon>
        <taxon>Dikarya</taxon>
        <taxon>Basidiomycota</taxon>
        <taxon>Agaricomycotina</taxon>
        <taxon>Agaricomycetes</taxon>
        <taxon>Polyporales</taxon>
        <taxon>Phanerochaetaceae</taxon>
        <taxon>Phlebiopsis</taxon>
    </lineage>
</organism>
<dbReference type="InterPro" id="IPR031925">
    <property type="entry name" value="TBCC_N"/>
</dbReference>
<dbReference type="GO" id="GO:0007021">
    <property type="term" value="P:tubulin complex assembly"/>
    <property type="evidence" value="ECO:0007669"/>
    <property type="project" value="TreeGrafter"/>
</dbReference>
<accession>A0A0C3SDT7</accession>
<dbReference type="GO" id="GO:0007023">
    <property type="term" value="P:post-chaperonin tubulin folding pathway"/>
    <property type="evidence" value="ECO:0007669"/>
    <property type="project" value="InterPro"/>
</dbReference>
<comment type="subunit">
    <text evidence="5">Supercomplex made of cofactors A to E. Cofactors A and D function by capturing and stabilizing tubulin in a quasi-native conformation. Cofactor E binds to the cofactor D-tubulin complex; interaction with cofactor C then causes the release of tubulin polypeptides that are committed to the native state.</text>
</comment>
<dbReference type="STRING" id="745531.A0A0C3SDT7"/>
<feature type="region of interest" description="Disordered" evidence="6">
    <location>
        <begin position="93"/>
        <end position="128"/>
    </location>
</feature>
<sequence length="390" mass="43027">MENTNKALIQHFYTAFQVAQAGLLARVGTLKAQAPPSQDDVNALASDIAKLRKDLSDNTSFLPAYDQRQYEQGLKSLEQLLDELRSSSIGQPKFSFKRKAPKPTSALPLPSVSSTTTQQQEQFSAAVDTTRSSNSVVLSGQTHQYLSWPSVSSLTVSTTDLSISDLDFCVVNFLGDSADAQPLTFTALHVRNVRNTVLVLPFIQGSAMIHGASNSVIVLGCHQFRMHTSLQVDIYLTIDSNPIIEHCSRLRFAQYPSALQHPSWMDVAQQPDDKFAVQDFSHIRATPSPNWTMLPSESRAPPETWRDAAAARNLENFDDDDFLDEVEREHREAAVNFRPTTDHDTSTMHEVPPQSQASYVDAQPSASRSMDLGRASVSNGRPEMNGTTSS</sequence>
<dbReference type="InterPro" id="IPR016098">
    <property type="entry name" value="CAP/MinC_C"/>
</dbReference>
<dbReference type="Pfam" id="PF07986">
    <property type="entry name" value="TBCC"/>
    <property type="match status" value="1"/>
</dbReference>